<name>E0NVJ9_9BACT</name>
<sequence length="161" mass="17354">MKNVIIALFVAFTTVPSAMAQHIDRDYAMHVNTADGKAIEYRFDMEPVVSFSDGQMVVETNGDAPVKFILDHVVKITFSGETTGIGHAVDKRPSLSVSVSADELIINGMKAFDKVTVYGIDGSLLTSTNADANGHAVMNVSHFGNGVFVVHTTTNAFKFIK</sequence>
<accession>E0NVJ9</accession>
<reference evidence="2" key="1">
    <citation type="submission" date="2010-07" db="EMBL/GenBank/DDBJ databases">
        <authorList>
            <person name="Muzny D."/>
            <person name="Qin X."/>
            <person name="Deng J."/>
            <person name="Jiang H."/>
            <person name="Liu Y."/>
            <person name="Qu J."/>
            <person name="Song X.-Z."/>
            <person name="Zhang L."/>
            <person name="Thornton R."/>
            <person name="Coyle M."/>
            <person name="Francisco L."/>
            <person name="Jackson L."/>
            <person name="Javaid M."/>
            <person name="Korchina V."/>
            <person name="Kovar C."/>
            <person name="Mata R."/>
            <person name="Mathew T."/>
            <person name="Ngo R."/>
            <person name="Nguyen L."/>
            <person name="Nguyen N."/>
            <person name="Okwuonu G."/>
            <person name="Ongeri F."/>
            <person name="Pham C."/>
            <person name="Simmons D."/>
            <person name="Wilczek-Boney K."/>
            <person name="Hale W."/>
            <person name="Jakkamsetti A."/>
            <person name="Pham P."/>
            <person name="Ruth R."/>
            <person name="San Lucas F."/>
            <person name="Warren J."/>
            <person name="Zhang J."/>
            <person name="Zhao Z."/>
            <person name="Zhou C."/>
            <person name="Zhu D."/>
            <person name="Lee S."/>
            <person name="Bess C."/>
            <person name="Blankenburg K."/>
            <person name="Forbes L."/>
            <person name="Fu Q."/>
            <person name="Gubbala S."/>
            <person name="Hirani K."/>
            <person name="Jayaseelan J.C."/>
            <person name="Lara F."/>
            <person name="Munidasa M."/>
            <person name="Palculict T."/>
            <person name="Patil S."/>
            <person name="Pu L.-L."/>
            <person name="Saada N."/>
            <person name="Tang L."/>
            <person name="Weissenberger G."/>
            <person name="Zhu Y."/>
            <person name="Hemphill L."/>
            <person name="Shang Y."/>
            <person name="Youmans B."/>
            <person name="Ayvaz T."/>
            <person name="Ross M."/>
            <person name="Santibanez J."/>
            <person name="Aqrawi P."/>
            <person name="Gross S."/>
            <person name="Joshi V."/>
            <person name="Fowler G."/>
            <person name="Nazareth L."/>
            <person name="Reid J."/>
            <person name="Worley K."/>
            <person name="Petrosino J."/>
            <person name="Highlander S."/>
            <person name="Gibbs R."/>
        </authorList>
    </citation>
    <scope>NUCLEOTIDE SEQUENCE [LARGE SCALE GENOMIC DNA]</scope>
    <source>
        <strain evidence="2">DSM 16973</strain>
    </source>
</reference>
<dbReference type="STRING" id="862515.HMPREF0658_2204"/>
<comment type="caution">
    <text evidence="2">The sequence shown here is derived from an EMBL/GenBank/DDBJ whole genome shotgun (WGS) entry which is preliminary data.</text>
</comment>
<feature type="chain" id="PRO_5003138382" description="Lipocalin-like domain-containing protein" evidence="1">
    <location>
        <begin position="21"/>
        <end position="161"/>
    </location>
</feature>
<dbReference type="HOGENOM" id="CLU_1642205_0_0_10"/>
<proteinExistence type="predicted"/>
<dbReference type="RefSeq" id="WP_006950591.1">
    <property type="nucleotide sequence ID" value="NZ_BAJI01000006.1"/>
</dbReference>
<gene>
    <name evidence="2" type="ORF">HMPREF0658_2204</name>
</gene>
<evidence type="ECO:0000313" key="3">
    <source>
        <dbReference type="Proteomes" id="UP000004394"/>
    </source>
</evidence>
<evidence type="ECO:0008006" key="4">
    <source>
        <dbReference type="Google" id="ProtNLM"/>
    </source>
</evidence>
<keyword evidence="3" id="KW-1185">Reference proteome</keyword>
<organism evidence="2 3">
    <name type="scientific">Hoylesella marshii DSM 16973 = JCM 13450</name>
    <dbReference type="NCBI Taxonomy" id="862515"/>
    <lineage>
        <taxon>Bacteria</taxon>
        <taxon>Pseudomonadati</taxon>
        <taxon>Bacteroidota</taxon>
        <taxon>Bacteroidia</taxon>
        <taxon>Bacteroidales</taxon>
        <taxon>Prevotellaceae</taxon>
        <taxon>Hoylesella</taxon>
    </lineage>
</organism>
<protein>
    <recommendedName>
        <fullName evidence="4">Lipocalin-like domain-containing protein</fullName>
    </recommendedName>
</protein>
<dbReference type="EMBL" id="AEEI01000061">
    <property type="protein sequence ID" value="EFM00933.1"/>
    <property type="molecule type" value="Genomic_DNA"/>
</dbReference>
<keyword evidence="1" id="KW-0732">Signal</keyword>
<dbReference type="BioCyc" id="PMAR862515-HMP:GMOO-2237-MONOMER"/>
<feature type="signal peptide" evidence="1">
    <location>
        <begin position="1"/>
        <end position="20"/>
    </location>
</feature>
<evidence type="ECO:0000313" key="2">
    <source>
        <dbReference type="EMBL" id="EFM00933.1"/>
    </source>
</evidence>
<evidence type="ECO:0000256" key="1">
    <source>
        <dbReference type="SAM" id="SignalP"/>
    </source>
</evidence>
<dbReference type="Proteomes" id="UP000004394">
    <property type="component" value="Unassembled WGS sequence"/>
</dbReference>
<dbReference type="AlphaFoldDB" id="E0NVJ9"/>